<evidence type="ECO:0000259" key="11">
    <source>
        <dbReference type="Pfam" id="PF02542"/>
    </source>
</evidence>
<keyword evidence="8 9" id="KW-0456">Lyase</keyword>
<dbReference type="EC" id="4.6.1.12" evidence="5 9"/>
<keyword evidence="13" id="KW-1185">Reference proteome</keyword>
<gene>
    <name evidence="9 12" type="primary">ispF</name>
    <name evidence="12" type="ORF">VA603_16080</name>
</gene>
<dbReference type="Pfam" id="PF02542">
    <property type="entry name" value="YgbB"/>
    <property type="match status" value="1"/>
</dbReference>
<evidence type="ECO:0000256" key="2">
    <source>
        <dbReference type="ARBA" id="ARBA00004709"/>
    </source>
</evidence>
<dbReference type="EMBL" id="JAYFUH010000249">
    <property type="protein sequence ID" value="MEA5669062.1"/>
    <property type="molecule type" value="Genomic_DNA"/>
</dbReference>
<feature type="binding site" evidence="9">
    <location>
        <begin position="17"/>
        <end position="19"/>
    </location>
    <ligand>
        <name>4-CDP-2-C-methyl-D-erythritol 2-phosphate</name>
        <dbReference type="ChEBI" id="CHEBI:57919"/>
    </ligand>
</feature>
<feature type="binding site" evidence="9">
    <location>
        <position position="151"/>
    </location>
    <ligand>
        <name>4-CDP-2-C-methyl-D-erythritol 2-phosphate</name>
        <dbReference type="ChEBI" id="CHEBI:57919"/>
    </ligand>
</feature>
<dbReference type="CDD" id="cd00554">
    <property type="entry name" value="MECDP_synthase"/>
    <property type="match status" value="1"/>
</dbReference>
<name>A0ABU5V7X0_9GAMM</name>
<comment type="function">
    <text evidence="9">Involved in the biosynthesis of isopentenyl diphosphate (IPP) and dimethylallyl diphosphate (DMAPP), two major building blocks of isoprenoid compounds. Catalyzes the conversion of 4-diphosphocytidyl-2-C-methyl-D-erythritol 2-phosphate (CDP-ME2P) to 2-C-methyl-D-erythritol 2,4-cyclodiphosphate (ME-CPP) with a corresponding release of cytidine 5-monophosphate (CMP).</text>
</comment>
<dbReference type="PROSITE" id="PS01350">
    <property type="entry name" value="ISPF"/>
    <property type="match status" value="1"/>
</dbReference>
<comment type="similarity">
    <text evidence="3 9 10">Belongs to the IspF family.</text>
</comment>
<comment type="cofactor">
    <cofactor evidence="9">
        <name>a divalent metal cation</name>
        <dbReference type="ChEBI" id="CHEBI:60240"/>
    </cofactor>
    <text evidence="9">Binds 1 divalent metal cation per subunit.</text>
</comment>
<dbReference type="InterPro" id="IPR020555">
    <property type="entry name" value="MECDP_synthase_CS"/>
</dbReference>
<dbReference type="Proteomes" id="UP001301653">
    <property type="component" value="Unassembled WGS sequence"/>
</dbReference>
<feature type="binding site" evidence="9">
    <location>
        <position position="148"/>
    </location>
    <ligand>
        <name>4-CDP-2-C-methyl-D-erythritol 2-phosphate</name>
        <dbReference type="ChEBI" id="CHEBI:57919"/>
    </ligand>
</feature>
<reference evidence="12 13" key="1">
    <citation type="submission" date="2023-12" db="EMBL/GenBank/DDBJ databases">
        <title>Stenotrophomonas guangdongensis sp. nov., isolated from wilted pepper plants (Capsicum annuum).</title>
        <authorList>
            <person name="Qiu M."/>
            <person name="Li Y."/>
            <person name="Liu Q."/>
            <person name="Zhang X."/>
            <person name="Huang Y."/>
            <person name="Guo R."/>
            <person name="Hu M."/>
            <person name="Zhou J."/>
            <person name="Zhou X."/>
        </authorList>
    </citation>
    <scope>NUCLEOTIDE SEQUENCE [LARGE SCALE GENOMIC DNA]</scope>
    <source>
        <strain evidence="12 13">MH1</strain>
    </source>
</reference>
<evidence type="ECO:0000256" key="8">
    <source>
        <dbReference type="ARBA" id="ARBA00023239"/>
    </source>
</evidence>
<keyword evidence="7 9" id="KW-0414">Isoprene biosynthesis</keyword>
<protein>
    <recommendedName>
        <fullName evidence="5 9">2-C-methyl-D-erythritol 2,4-cyclodiphosphate synthase</fullName>
        <shortName evidence="9">MECDP-synthase</shortName>
        <shortName evidence="9">MECPP-synthase</shortName>
        <shortName evidence="9">MECPS</shortName>
        <ecNumber evidence="5 9">4.6.1.12</ecNumber>
    </recommendedName>
</protein>
<dbReference type="InterPro" id="IPR003526">
    <property type="entry name" value="MECDP_synthase"/>
</dbReference>
<evidence type="ECO:0000256" key="3">
    <source>
        <dbReference type="ARBA" id="ARBA00008480"/>
    </source>
</evidence>
<dbReference type="GO" id="GO:0008685">
    <property type="term" value="F:2-C-methyl-D-erythritol 2,4-cyclodiphosphate synthase activity"/>
    <property type="evidence" value="ECO:0007669"/>
    <property type="project" value="UniProtKB-EC"/>
</dbReference>
<dbReference type="InterPro" id="IPR036571">
    <property type="entry name" value="MECDP_synthase_sf"/>
</dbReference>
<evidence type="ECO:0000256" key="1">
    <source>
        <dbReference type="ARBA" id="ARBA00000200"/>
    </source>
</evidence>
<feature type="binding site" evidence="9">
    <location>
        <position position="51"/>
    </location>
    <ligand>
        <name>a divalent metal cation</name>
        <dbReference type="ChEBI" id="CHEBI:60240"/>
    </ligand>
</feature>
<evidence type="ECO:0000256" key="9">
    <source>
        <dbReference type="HAMAP-Rule" id="MF_00107"/>
    </source>
</evidence>
<dbReference type="SUPFAM" id="SSF69765">
    <property type="entry name" value="IpsF-like"/>
    <property type="match status" value="1"/>
</dbReference>
<accession>A0ABU5V7X0</accession>
<evidence type="ECO:0000256" key="10">
    <source>
        <dbReference type="RuleBase" id="RU004395"/>
    </source>
</evidence>
<comment type="catalytic activity">
    <reaction evidence="1 9 10">
        <text>4-CDP-2-C-methyl-D-erythritol 2-phosphate = 2-C-methyl-D-erythritol 2,4-cyclic diphosphate + CMP</text>
        <dbReference type="Rhea" id="RHEA:23864"/>
        <dbReference type="ChEBI" id="CHEBI:57919"/>
        <dbReference type="ChEBI" id="CHEBI:58483"/>
        <dbReference type="ChEBI" id="CHEBI:60377"/>
        <dbReference type="EC" id="4.6.1.12"/>
    </reaction>
</comment>
<feature type="site" description="Transition state stabilizer" evidence="9">
    <location>
        <position position="142"/>
    </location>
</feature>
<feature type="binding site" evidence="9">
    <location>
        <begin position="141"/>
        <end position="144"/>
    </location>
    <ligand>
        <name>4-CDP-2-C-methyl-D-erythritol 2-phosphate</name>
        <dbReference type="ChEBI" id="CHEBI:57919"/>
    </ligand>
</feature>
<dbReference type="PANTHER" id="PTHR43181">
    <property type="entry name" value="2-C-METHYL-D-ERYTHRITOL 2,4-CYCLODIPHOSPHATE SYNTHASE, CHLOROPLASTIC"/>
    <property type="match status" value="1"/>
</dbReference>
<evidence type="ECO:0000256" key="4">
    <source>
        <dbReference type="ARBA" id="ARBA00011233"/>
    </source>
</evidence>
<feature type="binding site" evidence="9">
    <location>
        <begin position="43"/>
        <end position="44"/>
    </location>
    <ligand>
        <name>4-CDP-2-C-methyl-D-erythritol 2-phosphate</name>
        <dbReference type="ChEBI" id="CHEBI:57919"/>
    </ligand>
</feature>
<comment type="caution">
    <text evidence="12">The sequence shown here is derived from an EMBL/GenBank/DDBJ whole genome shotgun (WGS) entry which is preliminary data.</text>
</comment>
<comment type="pathway">
    <text evidence="2 9">Isoprenoid biosynthesis; isopentenyl diphosphate biosynthesis via DXP pathway; isopentenyl diphosphate from 1-deoxy-D-xylulose 5-phosphate: step 4/6.</text>
</comment>
<sequence length="166" mass="17583">MNASTPFPPIRIGQGYDVHAFGEGDHIMLGGVRVPHRCGVLAHSDGDVILHALCDAMLGALALGDIGVHFPPSDDRWKGADSSRFVSHCNALLAERGWQVGNADITVICERPKVGPHALAMRETVAQLLGITLDRVSIKATTSEKLGFTGREEGIAAQATVLLVAL</sequence>
<comment type="subunit">
    <text evidence="4 9">Homotrimer.</text>
</comment>
<feature type="binding site" evidence="9">
    <location>
        <position position="19"/>
    </location>
    <ligand>
        <name>a divalent metal cation</name>
        <dbReference type="ChEBI" id="CHEBI:60240"/>
    </ligand>
</feature>
<dbReference type="NCBIfam" id="TIGR00151">
    <property type="entry name" value="ispF"/>
    <property type="match status" value="1"/>
</dbReference>
<proteinExistence type="inferred from homology"/>
<comment type="caution">
    <text evidence="9">Lacks conserved residue(s) required for the propagation of feature annotation.</text>
</comment>
<evidence type="ECO:0000256" key="5">
    <source>
        <dbReference type="ARBA" id="ARBA00012579"/>
    </source>
</evidence>
<dbReference type="PANTHER" id="PTHR43181:SF1">
    <property type="entry name" value="2-C-METHYL-D-ERYTHRITOL 2,4-CYCLODIPHOSPHATE SYNTHASE, CHLOROPLASTIC"/>
    <property type="match status" value="1"/>
</dbReference>
<organism evidence="12 13">
    <name type="scientific">Stenotrophomonas capsici</name>
    <dbReference type="NCBI Taxonomy" id="3110230"/>
    <lineage>
        <taxon>Bacteria</taxon>
        <taxon>Pseudomonadati</taxon>
        <taxon>Pseudomonadota</taxon>
        <taxon>Gammaproteobacteria</taxon>
        <taxon>Lysobacterales</taxon>
        <taxon>Lysobacteraceae</taxon>
        <taxon>Stenotrophomonas</taxon>
    </lineage>
</organism>
<feature type="site" description="Transition state stabilizer" evidence="9">
    <location>
        <position position="43"/>
    </location>
</feature>
<dbReference type="RefSeq" id="WP_192288077.1">
    <property type="nucleotide sequence ID" value="NZ_JAYFUH010000249.1"/>
</dbReference>
<evidence type="ECO:0000313" key="12">
    <source>
        <dbReference type="EMBL" id="MEA5669062.1"/>
    </source>
</evidence>
<feature type="domain" description="2-C-methyl-D-erythritol 2,4-cyclodiphosphate synthase" evidence="11">
    <location>
        <begin position="10"/>
        <end position="163"/>
    </location>
</feature>
<evidence type="ECO:0000313" key="13">
    <source>
        <dbReference type="Proteomes" id="UP001301653"/>
    </source>
</evidence>
<keyword evidence="6 9" id="KW-0479">Metal-binding</keyword>
<dbReference type="Gene3D" id="3.30.1330.50">
    <property type="entry name" value="2-C-methyl-D-erythritol 2,4-cyclodiphosphate synthase"/>
    <property type="match status" value="1"/>
</dbReference>
<evidence type="ECO:0000256" key="7">
    <source>
        <dbReference type="ARBA" id="ARBA00023229"/>
    </source>
</evidence>
<dbReference type="HAMAP" id="MF_00107">
    <property type="entry name" value="IspF"/>
    <property type="match status" value="1"/>
</dbReference>
<feature type="binding site" evidence="9">
    <location>
        <position position="17"/>
    </location>
    <ligand>
        <name>a divalent metal cation</name>
        <dbReference type="ChEBI" id="CHEBI:60240"/>
    </ligand>
</feature>
<feature type="binding site" evidence="9">
    <location>
        <begin position="65"/>
        <end position="67"/>
    </location>
    <ligand>
        <name>4-CDP-2-C-methyl-D-erythritol 2-phosphate</name>
        <dbReference type="ChEBI" id="CHEBI:57919"/>
    </ligand>
</feature>
<evidence type="ECO:0000256" key="6">
    <source>
        <dbReference type="ARBA" id="ARBA00022723"/>
    </source>
</evidence>